<sequence>MNSKVKGLDKVEIRKIVFIPMVIIYIAIIVLGLVSPASFASAESSIVNFAGQWFGWLYDLVALAMMFICIWLLFSKKYGDIVLGGKDAKPIMSKWNWFVISLCGGIATGIVFWGIAEPLTHLMSPIPGFGYEAATKEGALYSLSTSYMHWGPALYAFYCVAGIGIGYAVYNMKLPYRVSSCLYPVIGSRVNGIAGDIVDILCLFGLAGGVSASLGVASMQLGSGMNLLFGIQPTTLVWGVILLTIVVTFIISSYTGIDKGVKFLSDKNAKIYIGLMIFVLVFGPTKYILNMTVEAMGFHLDNYFTQATYLGTFDGDQWPVWWTINYWSFMIAYTPLIGMFLAKIAVGRTLKEFTLFNFLLPGMFGIVWFGVFGSSAINLQMNGAQLWEGIQAGGLESAVFNFFSNFPLSKLLSALFMITAFLSVVTLADSMTTTVSSLSINAKNNSTTEPPKHIKMFWGIVMSSVAFINIATAGKVGAVSGIDATKQLAIVSAFPLLFVVALMVYSTVKMLIKYKEYDVVDSPSTAIVDKNLIQD</sequence>
<dbReference type="EMBL" id="JAGGKS010000004">
    <property type="protein sequence ID" value="MBP1925652.1"/>
    <property type="molecule type" value="Genomic_DNA"/>
</dbReference>
<dbReference type="InterPro" id="IPR000060">
    <property type="entry name" value="BCCT_transptr"/>
</dbReference>
<protein>
    <submittedName>
        <fullName evidence="9">Choline/carnitine/betaine transport</fullName>
    </submittedName>
</protein>
<feature type="transmembrane region" description="Helical" evidence="8">
    <location>
        <begin position="358"/>
        <end position="377"/>
    </location>
</feature>
<feature type="transmembrane region" description="Helical" evidence="8">
    <location>
        <begin position="193"/>
        <end position="216"/>
    </location>
</feature>
<keyword evidence="3" id="KW-0813">Transport</keyword>
<feature type="transmembrane region" description="Helical" evidence="8">
    <location>
        <begin position="153"/>
        <end position="172"/>
    </location>
</feature>
<keyword evidence="6 8" id="KW-1133">Transmembrane helix</keyword>
<proteinExistence type="inferred from homology"/>
<dbReference type="Pfam" id="PF02028">
    <property type="entry name" value="BCCT"/>
    <property type="match status" value="1"/>
</dbReference>
<comment type="caution">
    <text evidence="9">The sequence shown here is derived from an EMBL/GenBank/DDBJ whole genome shotgun (WGS) entry which is preliminary data.</text>
</comment>
<feature type="transmembrane region" description="Helical" evidence="8">
    <location>
        <begin position="326"/>
        <end position="346"/>
    </location>
</feature>
<organism evidence="9 10">
    <name type="scientific">Sedimentibacter acidaminivorans</name>
    <dbReference type="NCBI Taxonomy" id="913099"/>
    <lineage>
        <taxon>Bacteria</taxon>
        <taxon>Bacillati</taxon>
        <taxon>Bacillota</taxon>
        <taxon>Tissierellia</taxon>
        <taxon>Sedimentibacter</taxon>
    </lineage>
</organism>
<evidence type="ECO:0000256" key="6">
    <source>
        <dbReference type="ARBA" id="ARBA00022989"/>
    </source>
</evidence>
<gene>
    <name evidence="9" type="ORF">J2Z76_001513</name>
</gene>
<evidence type="ECO:0000313" key="9">
    <source>
        <dbReference type="EMBL" id="MBP1925652.1"/>
    </source>
</evidence>
<evidence type="ECO:0000256" key="8">
    <source>
        <dbReference type="SAM" id="Phobius"/>
    </source>
</evidence>
<comment type="similarity">
    <text evidence="2">Belongs to the BCCT transporter (TC 2.A.15) family.</text>
</comment>
<feature type="transmembrane region" description="Helical" evidence="8">
    <location>
        <begin position="95"/>
        <end position="116"/>
    </location>
</feature>
<evidence type="ECO:0000256" key="7">
    <source>
        <dbReference type="ARBA" id="ARBA00023136"/>
    </source>
</evidence>
<evidence type="ECO:0000256" key="3">
    <source>
        <dbReference type="ARBA" id="ARBA00022448"/>
    </source>
</evidence>
<feature type="transmembrane region" description="Helical" evidence="8">
    <location>
        <begin position="55"/>
        <end position="74"/>
    </location>
</feature>
<evidence type="ECO:0000256" key="1">
    <source>
        <dbReference type="ARBA" id="ARBA00004651"/>
    </source>
</evidence>
<name>A0ABS4GDC6_9FIRM</name>
<dbReference type="PANTHER" id="PTHR30047:SF7">
    <property type="entry name" value="HIGH-AFFINITY CHOLINE TRANSPORT PROTEIN"/>
    <property type="match status" value="1"/>
</dbReference>
<accession>A0ABS4GDC6</accession>
<dbReference type="PANTHER" id="PTHR30047">
    <property type="entry name" value="HIGH-AFFINITY CHOLINE TRANSPORT PROTEIN-RELATED"/>
    <property type="match status" value="1"/>
</dbReference>
<dbReference type="Proteomes" id="UP001519342">
    <property type="component" value="Unassembled WGS sequence"/>
</dbReference>
<feature type="transmembrane region" description="Helical" evidence="8">
    <location>
        <begin position="16"/>
        <end position="35"/>
    </location>
</feature>
<feature type="transmembrane region" description="Helical" evidence="8">
    <location>
        <begin position="456"/>
        <end position="476"/>
    </location>
</feature>
<keyword evidence="10" id="KW-1185">Reference proteome</keyword>
<feature type="transmembrane region" description="Helical" evidence="8">
    <location>
        <begin position="488"/>
        <end position="508"/>
    </location>
</feature>
<evidence type="ECO:0000256" key="5">
    <source>
        <dbReference type="ARBA" id="ARBA00022692"/>
    </source>
</evidence>
<evidence type="ECO:0000256" key="4">
    <source>
        <dbReference type="ARBA" id="ARBA00022475"/>
    </source>
</evidence>
<keyword evidence="7 8" id="KW-0472">Membrane</keyword>
<dbReference type="RefSeq" id="WP_209511403.1">
    <property type="nucleotide sequence ID" value="NZ_JAGGKS010000004.1"/>
</dbReference>
<evidence type="ECO:0000313" key="10">
    <source>
        <dbReference type="Proteomes" id="UP001519342"/>
    </source>
</evidence>
<feature type="transmembrane region" description="Helical" evidence="8">
    <location>
        <begin position="269"/>
        <end position="289"/>
    </location>
</feature>
<keyword evidence="4" id="KW-1003">Cell membrane</keyword>
<keyword evidence="5 8" id="KW-0812">Transmembrane</keyword>
<evidence type="ECO:0000256" key="2">
    <source>
        <dbReference type="ARBA" id="ARBA00005658"/>
    </source>
</evidence>
<reference evidence="9 10" key="1">
    <citation type="submission" date="2021-03" db="EMBL/GenBank/DDBJ databases">
        <title>Genomic Encyclopedia of Type Strains, Phase IV (KMG-IV): sequencing the most valuable type-strain genomes for metagenomic binning, comparative biology and taxonomic classification.</title>
        <authorList>
            <person name="Goeker M."/>
        </authorList>
    </citation>
    <scope>NUCLEOTIDE SEQUENCE [LARGE SCALE GENOMIC DNA]</scope>
    <source>
        <strain evidence="9 10">DSM 24004</strain>
    </source>
</reference>
<comment type="subcellular location">
    <subcellularLocation>
        <location evidence="1">Cell membrane</location>
        <topology evidence="1">Multi-pass membrane protein</topology>
    </subcellularLocation>
</comment>
<feature type="transmembrane region" description="Helical" evidence="8">
    <location>
        <begin position="236"/>
        <end position="257"/>
    </location>
</feature>
<feature type="transmembrane region" description="Helical" evidence="8">
    <location>
        <begin position="411"/>
        <end position="435"/>
    </location>
</feature>